<dbReference type="Proteomes" id="UP001629113">
    <property type="component" value="Unassembled WGS sequence"/>
</dbReference>
<dbReference type="EMBL" id="JBFCZG010000002">
    <property type="protein sequence ID" value="KAL3425931.1"/>
    <property type="molecule type" value="Genomic_DNA"/>
</dbReference>
<sequence>MFAANVAQLEHWNKAFEAFLARNSSNLTDKQVRGAAIIQIHHIICKTIAKGAPSLEDPRPSSVAWHNPDDREYFDKSLNQVINLSRSLIVAGEADARAGKAPLHFSMDLGIVAPLYYVGVKMRDPEQRLAALELLERVPWKEGLWDNTSCARLVKQFWEMETMYLETAAADPTFDASMRCGAIELEFADDAKCKWT</sequence>
<keyword evidence="1" id="KW-0479">Metal-binding</keyword>
<gene>
    <name evidence="7" type="ORF">PVAG01_02722</name>
</gene>
<protein>
    <submittedName>
        <fullName evidence="7">Uncharacterized protein</fullName>
    </submittedName>
</protein>
<accession>A0ABR4PSP4</accession>
<evidence type="ECO:0000256" key="6">
    <source>
        <dbReference type="ARBA" id="ARBA00023242"/>
    </source>
</evidence>
<evidence type="ECO:0000256" key="1">
    <source>
        <dbReference type="ARBA" id="ARBA00022723"/>
    </source>
</evidence>
<dbReference type="PANTHER" id="PTHR36206">
    <property type="entry name" value="ASPERCRYPTIN BIOSYNTHESIS CLUSTER-SPECIFIC TRANSCRIPTION REGULATOR ATNN-RELATED"/>
    <property type="match status" value="1"/>
</dbReference>
<evidence type="ECO:0000313" key="7">
    <source>
        <dbReference type="EMBL" id="KAL3425931.1"/>
    </source>
</evidence>
<dbReference type="InterPro" id="IPR052360">
    <property type="entry name" value="Transcr_Regulatory_Proteins"/>
</dbReference>
<dbReference type="PANTHER" id="PTHR36206:SF4">
    <property type="entry name" value="HYPOTHETICAL CONSERVED PROTEIN (EUROFUNG)-RELATED"/>
    <property type="match status" value="1"/>
</dbReference>
<keyword evidence="8" id="KW-1185">Reference proteome</keyword>
<keyword evidence="4" id="KW-0238">DNA-binding</keyword>
<evidence type="ECO:0000256" key="4">
    <source>
        <dbReference type="ARBA" id="ARBA00023125"/>
    </source>
</evidence>
<comment type="caution">
    <text evidence="7">The sequence shown here is derived from an EMBL/GenBank/DDBJ whole genome shotgun (WGS) entry which is preliminary data.</text>
</comment>
<keyword evidence="2" id="KW-0862">Zinc</keyword>
<evidence type="ECO:0000256" key="5">
    <source>
        <dbReference type="ARBA" id="ARBA00023163"/>
    </source>
</evidence>
<organism evidence="7 8">
    <name type="scientific">Phlyctema vagabunda</name>
    <dbReference type="NCBI Taxonomy" id="108571"/>
    <lineage>
        <taxon>Eukaryota</taxon>
        <taxon>Fungi</taxon>
        <taxon>Dikarya</taxon>
        <taxon>Ascomycota</taxon>
        <taxon>Pezizomycotina</taxon>
        <taxon>Leotiomycetes</taxon>
        <taxon>Helotiales</taxon>
        <taxon>Dermateaceae</taxon>
        <taxon>Phlyctema</taxon>
    </lineage>
</organism>
<keyword evidence="3" id="KW-0805">Transcription regulation</keyword>
<keyword evidence="6" id="KW-0539">Nucleus</keyword>
<evidence type="ECO:0000313" key="8">
    <source>
        <dbReference type="Proteomes" id="UP001629113"/>
    </source>
</evidence>
<reference evidence="7 8" key="1">
    <citation type="submission" date="2024-06" db="EMBL/GenBank/DDBJ databases">
        <title>Complete genome of Phlyctema vagabunda strain 19-DSS-EL-015.</title>
        <authorList>
            <person name="Fiorenzani C."/>
        </authorList>
    </citation>
    <scope>NUCLEOTIDE SEQUENCE [LARGE SCALE GENOMIC DNA]</scope>
    <source>
        <strain evidence="7 8">19-DSS-EL-015</strain>
    </source>
</reference>
<proteinExistence type="predicted"/>
<evidence type="ECO:0000256" key="3">
    <source>
        <dbReference type="ARBA" id="ARBA00023015"/>
    </source>
</evidence>
<evidence type="ECO:0000256" key="2">
    <source>
        <dbReference type="ARBA" id="ARBA00022833"/>
    </source>
</evidence>
<name>A0ABR4PSP4_9HELO</name>
<keyword evidence="5" id="KW-0804">Transcription</keyword>